<dbReference type="EMBL" id="JBFXLT010000097">
    <property type="protein sequence ID" value="KAL2809034.1"/>
    <property type="molecule type" value="Genomic_DNA"/>
</dbReference>
<keyword evidence="2" id="KW-1185">Reference proteome</keyword>
<reference evidence="1 2" key="1">
    <citation type="submission" date="2024-07" db="EMBL/GenBank/DDBJ databases">
        <title>Section-level genome sequencing and comparative genomics of Aspergillus sections Usti and Cavernicolus.</title>
        <authorList>
            <consortium name="Lawrence Berkeley National Laboratory"/>
            <person name="Nybo J.L."/>
            <person name="Vesth T.C."/>
            <person name="Theobald S."/>
            <person name="Frisvad J.C."/>
            <person name="Larsen T.O."/>
            <person name="Kjaerboelling I."/>
            <person name="Rothschild-Mancinelli K."/>
            <person name="Lyhne E.K."/>
            <person name="Kogle M.E."/>
            <person name="Barry K."/>
            <person name="Clum A."/>
            <person name="Na H."/>
            <person name="Ledsgaard L."/>
            <person name="Lin J."/>
            <person name="Lipzen A."/>
            <person name="Kuo A."/>
            <person name="Riley R."/>
            <person name="Mondo S."/>
            <person name="Labutti K."/>
            <person name="Haridas S."/>
            <person name="Pangalinan J."/>
            <person name="Salamov A.A."/>
            <person name="Simmons B.A."/>
            <person name="Magnuson J.K."/>
            <person name="Chen J."/>
            <person name="Drula E."/>
            <person name="Henrissat B."/>
            <person name="Wiebenga A."/>
            <person name="Lubbers R.J."/>
            <person name="Gomes A.C."/>
            <person name="Makela M.R."/>
            <person name="Stajich J."/>
            <person name="Grigoriev I.V."/>
            <person name="Mortensen U.H."/>
            <person name="De Vries R.P."/>
            <person name="Baker S.E."/>
            <person name="Andersen M.R."/>
        </authorList>
    </citation>
    <scope>NUCLEOTIDE SEQUENCE [LARGE SCALE GENOMIC DNA]</scope>
    <source>
        <strain evidence="1 2">CBS 588.65</strain>
    </source>
</reference>
<accession>A0ABR4H0Q1</accession>
<proteinExistence type="predicted"/>
<name>A0ABR4H0Q1_9EURO</name>
<sequence length="117" mass="13022">MALATSDVTFQQVEVVSGMTLGEFILEKIRHPLSLRSTIMYPKLLHFSSTIAEVGLSNEDGTFSVDKEIPHLPTADKGFLHERASTKFSSRIYCRWCDTVDFGLNVAITAEDVLGRD</sequence>
<comment type="caution">
    <text evidence="1">The sequence shown here is derived from an EMBL/GenBank/DDBJ whole genome shotgun (WGS) entry which is preliminary data.</text>
</comment>
<evidence type="ECO:0000313" key="2">
    <source>
        <dbReference type="Proteomes" id="UP001610334"/>
    </source>
</evidence>
<organism evidence="1 2">
    <name type="scientific">Aspergillus granulosus</name>
    <dbReference type="NCBI Taxonomy" id="176169"/>
    <lineage>
        <taxon>Eukaryota</taxon>
        <taxon>Fungi</taxon>
        <taxon>Dikarya</taxon>
        <taxon>Ascomycota</taxon>
        <taxon>Pezizomycotina</taxon>
        <taxon>Eurotiomycetes</taxon>
        <taxon>Eurotiomycetidae</taxon>
        <taxon>Eurotiales</taxon>
        <taxon>Aspergillaceae</taxon>
        <taxon>Aspergillus</taxon>
        <taxon>Aspergillus subgen. Nidulantes</taxon>
    </lineage>
</organism>
<protein>
    <submittedName>
        <fullName evidence="1">Uncharacterized protein</fullName>
    </submittedName>
</protein>
<dbReference type="Proteomes" id="UP001610334">
    <property type="component" value="Unassembled WGS sequence"/>
</dbReference>
<evidence type="ECO:0000313" key="1">
    <source>
        <dbReference type="EMBL" id="KAL2809034.1"/>
    </source>
</evidence>
<gene>
    <name evidence="1" type="ORF">BJX63DRAFT_435516</name>
</gene>